<accession>A0AAV1RHR1</accession>
<dbReference type="Gene3D" id="3.80.10.10">
    <property type="entry name" value="Ribonuclease Inhibitor"/>
    <property type="match status" value="1"/>
</dbReference>
<proteinExistence type="predicted"/>
<dbReference type="EMBL" id="CAWUPB010000957">
    <property type="protein sequence ID" value="CAK7335209.1"/>
    <property type="molecule type" value="Genomic_DNA"/>
</dbReference>
<protein>
    <recommendedName>
        <fullName evidence="2">Disease resistance R13L4/SHOC-2-like LRR domain-containing protein</fullName>
    </recommendedName>
</protein>
<comment type="caution">
    <text evidence="3">The sequence shown here is derived from an EMBL/GenBank/DDBJ whole genome shotgun (WGS) entry which is preliminary data.</text>
</comment>
<dbReference type="PANTHER" id="PTHR47186:SF50">
    <property type="entry name" value="FBD DOMAIN-CONTAINING PROTEIN"/>
    <property type="match status" value="1"/>
</dbReference>
<dbReference type="PANTHER" id="PTHR47186">
    <property type="entry name" value="LEUCINE-RICH REPEAT-CONTAINING PROTEIN 57"/>
    <property type="match status" value="1"/>
</dbReference>
<name>A0AAV1RHR1_9ROSI</name>
<evidence type="ECO:0000313" key="4">
    <source>
        <dbReference type="Proteomes" id="UP001314170"/>
    </source>
</evidence>
<organism evidence="3 4">
    <name type="scientific">Dovyalis caffra</name>
    <dbReference type="NCBI Taxonomy" id="77055"/>
    <lineage>
        <taxon>Eukaryota</taxon>
        <taxon>Viridiplantae</taxon>
        <taxon>Streptophyta</taxon>
        <taxon>Embryophyta</taxon>
        <taxon>Tracheophyta</taxon>
        <taxon>Spermatophyta</taxon>
        <taxon>Magnoliopsida</taxon>
        <taxon>eudicotyledons</taxon>
        <taxon>Gunneridae</taxon>
        <taxon>Pentapetalae</taxon>
        <taxon>rosids</taxon>
        <taxon>fabids</taxon>
        <taxon>Malpighiales</taxon>
        <taxon>Salicaceae</taxon>
        <taxon>Flacourtieae</taxon>
        <taxon>Dovyalis</taxon>
    </lineage>
</organism>
<feature type="domain" description="Disease resistance R13L4/SHOC-2-like LRR" evidence="2">
    <location>
        <begin position="98"/>
        <end position="384"/>
    </location>
</feature>
<dbReference type="InterPro" id="IPR032675">
    <property type="entry name" value="LRR_dom_sf"/>
</dbReference>
<dbReference type="SUPFAM" id="SSF52058">
    <property type="entry name" value="L domain-like"/>
    <property type="match status" value="1"/>
</dbReference>
<evidence type="ECO:0000256" key="1">
    <source>
        <dbReference type="ARBA" id="ARBA00022737"/>
    </source>
</evidence>
<gene>
    <name evidence="3" type="ORF">DCAF_LOCUS10264</name>
</gene>
<dbReference type="Pfam" id="PF23598">
    <property type="entry name" value="LRR_14"/>
    <property type="match status" value="1"/>
</dbReference>
<evidence type="ECO:0000313" key="3">
    <source>
        <dbReference type="EMBL" id="CAK7335209.1"/>
    </source>
</evidence>
<keyword evidence="4" id="KW-1185">Reference proteome</keyword>
<dbReference type="InterPro" id="IPR055414">
    <property type="entry name" value="LRR_R13L4/SHOC2-like"/>
</dbReference>
<evidence type="ECO:0000259" key="2">
    <source>
        <dbReference type="Pfam" id="PF23598"/>
    </source>
</evidence>
<dbReference type="AlphaFoldDB" id="A0AAV1RHR1"/>
<keyword evidence="1" id="KW-0677">Repeat</keyword>
<sequence length="422" mass="47839">MGSLLSTINLEKLGNWNEVLHMLEEANECLPQSNLIKKVLTADLVMGGRRPLQQVWLLKASHFVAIHGEIDNGTPNSFPREIHSLHFFGGRPLQTAILLNLLSKVKLLHVLDLRIVPIDILPDEIGNLVELRYLDLRNTRLHELPLSLQNLCELQTLDVRNTPIRALPSGFDSLKMLKHLLLADSYGNRVVKLDAEIMFLKDLQTLASVKLTHNVALGLNHLPKLLKLSVGEVEGGKNSLCLSESINQMKDLNSLTIKCAWRKEIQIKILNPLDNLEKLRVGGWIRDLLMWISRLRSLKYLHLWDCMLSQDPISNLQHLPNLVVLSLSKAFKGKQICCDDVAGFPKLKRLSISRFEELAEWTKTEKGAMEKLQVITIGWCRKLKLPPKGLESLKDPETLQITSMSPEFAEEAKAISLFRDRN</sequence>
<dbReference type="Proteomes" id="UP001314170">
    <property type="component" value="Unassembled WGS sequence"/>
</dbReference>
<reference evidence="3 4" key="1">
    <citation type="submission" date="2024-01" db="EMBL/GenBank/DDBJ databases">
        <authorList>
            <person name="Waweru B."/>
        </authorList>
    </citation>
    <scope>NUCLEOTIDE SEQUENCE [LARGE SCALE GENOMIC DNA]</scope>
</reference>